<evidence type="ECO:0000256" key="4">
    <source>
        <dbReference type="ARBA" id="ARBA00022759"/>
    </source>
</evidence>
<dbReference type="EC" id="3.1.-.-" evidence="7"/>
<comment type="similarity">
    <text evidence="1 7">Belongs to the endoribonuclease YbeY family.</text>
</comment>
<evidence type="ECO:0000313" key="8">
    <source>
        <dbReference type="EMBL" id="QDT42321.1"/>
    </source>
</evidence>
<keyword evidence="3 7" id="KW-0479">Metal-binding</keyword>
<keyword evidence="5 7" id="KW-0378">Hydrolase</keyword>
<name>A0A517REM7_9PLAN</name>
<dbReference type="InterPro" id="IPR002036">
    <property type="entry name" value="YbeY"/>
</dbReference>
<keyword evidence="7" id="KW-0690">Ribosome biogenesis</keyword>
<organism evidence="8 9">
    <name type="scientific">Gimesia alba</name>
    <dbReference type="NCBI Taxonomy" id="2527973"/>
    <lineage>
        <taxon>Bacteria</taxon>
        <taxon>Pseudomonadati</taxon>
        <taxon>Planctomycetota</taxon>
        <taxon>Planctomycetia</taxon>
        <taxon>Planctomycetales</taxon>
        <taxon>Planctomycetaceae</taxon>
        <taxon>Gimesia</taxon>
    </lineage>
</organism>
<dbReference type="HAMAP" id="MF_00009">
    <property type="entry name" value="Endoribonucl_YbeY"/>
    <property type="match status" value="1"/>
</dbReference>
<keyword evidence="9" id="KW-1185">Reference proteome</keyword>
<evidence type="ECO:0000256" key="2">
    <source>
        <dbReference type="ARBA" id="ARBA00022722"/>
    </source>
</evidence>
<dbReference type="EMBL" id="CP036269">
    <property type="protein sequence ID" value="QDT42321.1"/>
    <property type="molecule type" value="Genomic_DNA"/>
</dbReference>
<accession>A0A517REM7</accession>
<dbReference type="GO" id="GO:0008270">
    <property type="term" value="F:zinc ion binding"/>
    <property type="evidence" value="ECO:0007669"/>
    <property type="project" value="UniProtKB-UniRule"/>
</dbReference>
<evidence type="ECO:0000256" key="1">
    <source>
        <dbReference type="ARBA" id="ARBA00010875"/>
    </source>
</evidence>
<dbReference type="GO" id="GO:0004521">
    <property type="term" value="F:RNA endonuclease activity"/>
    <property type="evidence" value="ECO:0007669"/>
    <property type="project" value="UniProtKB-UniRule"/>
</dbReference>
<dbReference type="SUPFAM" id="SSF55486">
    <property type="entry name" value="Metalloproteases ('zincins'), catalytic domain"/>
    <property type="match status" value="1"/>
</dbReference>
<dbReference type="KEGG" id="gaz:Pan241w_24040"/>
<keyword evidence="6 7" id="KW-0862">Zinc</keyword>
<gene>
    <name evidence="7 8" type="primary">ybeY</name>
    <name evidence="8" type="ORF">Pan241w_24040</name>
</gene>
<feature type="binding site" evidence="7">
    <location>
        <position position="139"/>
    </location>
    <ligand>
        <name>Zn(2+)</name>
        <dbReference type="ChEBI" id="CHEBI:29105"/>
        <note>catalytic</note>
    </ligand>
</feature>
<dbReference type="PANTHER" id="PTHR46986">
    <property type="entry name" value="ENDORIBONUCLEASE YBEY, CHLOROPLASTIC"/>
    <property type="match status" value="1"/>
</dbReference>
<dbReference type="NCBIfam" id="TIGR00043">
    <property type="entry name" value="rRNA maturation RNase YbeY"/>
    <property type="match status" value="1"/>
</dbReference>
<comment type="function">
    <text evidence="7">Single strand-specific metallo-endoribonuclease involved in late-stage 70S ribosome quality control and in maturation of the 3' terminus of the 16S rRNA.</text>
</comment>
<dbReference type="PANTHER" id="PTHR46986:SF1">
    <property type="entry name" value="ENDORIBONUCLEASE YBEY, CHLOROPLASTIC"/>
    <property type="match status" value="1"/>
</dbReference>
<keyword evidence="7" id="KW-0963">Cytoplasm</keyword>
<feature type="binding site" evidence="7">
    <location>
        <position position="129"/>
    </location>
    <ligand>
        <name>Zn(2+)</name>
        <dbReference type="ChEBI" id="CHEBI:29105"/>
        <note>catalytic</note>
    </ligand>
</feature>
<evidence type="ECO:0000256" key="5">
    <source>
        <dbReference type="ARBA" id="ARBA00022801"/>
    </source>
</evidence>
<comment type="cofactor">
    <cofactor evidence="7">
        <name>Zn(2+)</name>
        <dbReference type="ChEBI" id="CHEBI:29105"/>
    </cofactor>
    <text evidence="7">Binds 1 zinc ion.</text>
</comment>
<dbReference type="InterPro" id="IPR023091">
    <property type="entry name" value="MetalPrtase_cat_dom_sf_prd"/>
</dbReference>
<dbReference type="GO" id="GO:0006364">
    <property type="term" value="P:rRNA processing"/>
    <property type="evidence" value="ECO:0007669"/>
    <property type="project" value="UniProtKB-UniRule"/>
</dbReference>
<keyword evidence="7" id="KW-0698">rRNA processing</keyword>
<dbReference type="Gene3D" id="3.40.390.30">
    <property type="entry name" value="Metalloproteases ('zincins'), catalytic domain"/>
    <property type="match status" value="1"/>
</dbReference>
<protein>
    <recommendedName>
        <fullName evidence="7">Endoribonuclease YbeY</fullName>
        <ecNumber evidence="7">3.1.-.-</ecNumber>
    </recommendedName>
</protein>
<comment type="subcellular location">
    <subcellularLocation>
        <location evidence="7">Cytoplasm</location>
    </subcellularLocation>
</comment>
<dbReference type="Pfam" id="PF02130">
    <property type="entry name" value="YbeY"/>
    <property type="match status" value="1"/>
</dbReference>
<dbReference type="OrthoDB" id="9807740at2"/>
<evidence type="ECO:0000256" key="7">
    <source>
        <dbReference type="HAMAP-Rule" id="MF_00009"/>
    </source>
</evidence>
<evidence type="ECO:0000256" key="3">
    <source>
        <dbReference type="ARBA" id="ARBA00022723"/>
    </source>
</evidence>
<dbReference type="AlphaFoldDB" id="A0A517REM7"/>
<reference evidence="8 9" key="1">
    <citation type="submission" date="2019-02" db="EMBL/GenBank/DDBJ databases">
        <title>Deep-cultivation of Planctomycetes and their phenomic and genomic characterization uncovers novel biology.</title>
        <authorList>
            <person name="Wiegand S."/>
            <person name="Jogler M."/>
            <person name="Boedeker C."/>
            <person name="Pinto D."/>
            <person name="Vollmers J."/>
            <person name="Rivas-Marin E."/>
            <person name="Kohn T."/>
            <person name="Peeters S.H."/>
            <person name="Heuer A."/>
            <person name="Rast P."/>
            <person name="Oberbeckmann S."/>
            <person name="Bunk B."/>
            <person name="Jeske O."/>
            <person name="Meyerdierks A."/>
            <person name="Storesund J.E."/>
            <person name="Kallscheuer N."/>
            <person name="Luecker S."/>
            <person name="Lage O.M."/>
            <person name="Pohl T."/>
            <person name="Merkel B.J."/>
            <person name="Hornburger P."/>
            <person name="Mueller R.-W."/>
            <person name="Bruemmer F."/>
            <person name="Labrenz M."/>
            <person name="Spormann A.M."/>
            <person name="Op den Camp H."/>
            <person name="Overmann J."/>
            <person name="Amann R."/>
            <person name="Jetten M.S.M."/>
            <person name="Mascher T."/>
            <person name="Medema M.H."/>
            <person name="Devos D.P."/>
            <person name="Kaster A.-K."/>
            <person name="Ovreas L."/>
            <person name="Rohde M."/>
            <person name="Galperin M.Y."/>
            <person name="Jogler C."/>
        </authorList>
    </citation>
    <scope>NUCLEOTIDE SEQUENCE [LARGE SCALE GENOMIC DNA]</scope>
    <source>
        <strain evidence="8 9">Pan241w</strain>
    </source>
</reference>
<dbReference type="GO" id="GO:0005737">
    <property type="term" value="C:cytoplasm"/>
    <property type="evidence" value="ECO:0007669"/>
    <property type="project" value="UniProtKB-SubCell"/>
</dbReference>
<dbReference type="Proteomes" id="UP000317171">
    <property type="component" value="Chromosome"/>
</dbReference>
<keyword evidence="4 7" id="KW-0255">Endonuclease</keyword>
<feature type="binding site" evidence="7">
    <location>
        <position position="133"/>
    </location>
    <ligand>
        <name>Zn(2+)</name>
        <dbReference type="ChEBI" id="CHEBI:29105"/>
        <note>catalytic</note>
    </ligand>
</feature>
<proteinExistence type="inferred from homology"/>
<sequence>MNTIDQYQINIQDSQNHIAIDERLIQVIQEAVCYLLQTEKVNQAEISLAFFGNPAVRALNQQYLAHDYDTDVLSFLLDSEADPEQQTTEIRGAGKRIEGEVIVSAEMAVAMAEKYQWSAKHELLLYVVHGLLHLCGYDDLSEDELQLMRTKEQQIFDHWGLKIPRREE</sequence>
<evidence type="ECO:0000313" key="9">
    <source>
        <dbReference type="Proteomes" id="UP000317171"/>
    </source>
</evidence>
<dbReference type="RefSeq" id="WP_145215347.1">
    <property type="nucleotide sequence ID" value="NZ_CP036269.1"/>
</dbReference>
<evidence type="ECO:0000256" key="6">
    <source>
        <dbReference type="ARBA" id="ARBA00022833"/>
    </source>
</evidence>
<keyword evidence="2 7" id="KW-0540">Nuclease</keyword>
<dbReference type="GO" id="GO:0004222">
    <property type="term" value="F:metalloendopeptidase activity"/>
    <property type="evidence" value="ECO:0007669"/>
    <property type="project" value="InterPro"/>
</dbReference>